<organism evidence="8 9">
    <name type="scientific">Plantimonas leprariae</name>
    <dbReference type="NCBI Taxonomy" id="2615207"/>
    <lineage>
        <taxon>Bacteria</taxon>
        <taxon>Pseudomonadati</taxon>
        <taxon>Pseudomonadota</taxon>
        <taxon>Alphaproteobacteria</taxon>
        <taxon>Hyphomicrobiales</taxon>
        <taxon>Aurantimonadaceae</taxon>
        <taxon>Plantimonas</taxon>
    </lineage>
</organism>
<feature type="binding site" evidence="6">
    <location>
        <position position="147"/>
    </location>
    <ligand>
        <name>FMN</name>
        <dbReference type="ChEBI" id="CHEBI:58210"/>
    </ligand>
</feature>
<dbReference type="GO" id="GO:0016705">
    <property type="term" value="F:oxidoreductase activity, acting on paired donors, with incorporation or reduction of molecular oxygen"/>
    <property type="evidence" value="ECO:0007669"/>
    <property type="project" value="InterPro"/>
</dbReference>
<feature type="binding site" evidence="6">
    <location>
        <position position="56"/>
    </location>
    <ligand>
        <name>FMN</name>
        <dbReference type="ChEBI" id="CHEBI:58210"/>
    </ligand>
</feature>
<accession>A0A7V7PLS5</accession>
<dbReference type="AlphaFoldDB" id="A0A7V7PLS5"/>
<dbReference type="RefSeq" id="WP_150972002.1">
    <property type="nucleotide sequence ID" value="NZ_VZDO01000016.1"/>
</dbReference>
<dbReference type="NCBIfam" id="TIGR03860">
    <property type="entry name" value="FMN_nitrolo"/>
    <property type="match status" value="1"/>
</dbReference>
<evidence type="ECO:0000256" key="1">
    <source>
        <dbReference type="ARBA" id="ARBA00022630"/>
    </source>
</evidence>
<feature type="domain" description="Luciferase-like" evidence="7">
    <location>
        <begin position="24"/>
        <end position="384"/>
    </location>
</feature>
<sequence>MTKQLHLNLFVHGRGHHETAWRHPGSTPLALTDIRYYRELAEKAEAAAFDSIFFADALAVSDEIGHVAKGGLEPITILAAIAGATSRVGLIATASTTYTEPYNLARQFASLDHISNGRVGWNIVTSWVQGAGPNFGYDAQIEHAERYERATEFVEIAEKLWDSWADDAVLDDRANGRFADTGRIRKIGHRGRWKSVAGPLNISRSPQGRPVFVQAGSSATGRSFAARFAEAVFTAHLEKQTAADFYRDIKTQAAALGRDAERILVLPGISPTIGSTEEEARRLSRELDELSDPAVGLDRLSNRFGGHDFTGLDLDRVLSPDDFPDPRTVQAAQSRAASIVELVRRERPTLRALLHGLAGARGHFAVAGTPERIADIMEDWFRSGSADGFNVMPPILPLLFDTFVDEVLPILRRRGLFRTAYEGATLRDHFGLERPESQFFPPAATAQLRAAE</sequence>
<feature type="binding site" evidence="6">
    <location>
        <position position="143"/>
    </location>
    <ligand>
        <name>FMN</name>
        <dbReference type="ChEBI" id="CHEBI:58210"/>
    </ligand>
</feature>
<proteinExistence type="inferred from homology"/>
<keyword evidence="1 6" id="KW-0285">Flavoprotein</keyword>
<evidence type="ECO:0000256" key="4">
    <source>
        <dbReference type="ARBA" id="ARBA00023033"/>
    </source>
</evidence>
<dbReference type="InterPro" id="IPR051260">
    <property type="entry name" value="Diverse_substr_monoxygenases"/>
</dbReference>
<comment type="caution">
    <text evidence="8">The sequence shown here is derived from an EMBL/GenBank/DDBJ whole genome shotgun (WGS) entry which is preliminary data.</text>
</comment>
<feature type="binding site" evidence="6">
    <location>
        <position position="217"/>
    </location>
    <ligand>
        <name>FMN</name>
        <dbReference type="ChEBI" id="CHEBI:58210"/>
    </ligand>
</feature>
<reference evidence="8 9" key="1">
    <citation type="submission" date="2019-09" db="EMBL/GenBank/DDBJ databases">
        <title>YIM 132180 draft genome.</title>
        <authorList>
            <person name="Zhang K."/>
        </authorList>
    </citation>
    <scope>NUCLEOTIDE SEQUENCE [LARGE SCALE GENOMIC DNA]</scope>
    <source>
        <strain evidence="8 9">YIM 132180</strain>
    </source>
</reference>
<keyword evidence="9" id="KW-1185">Reference proteome</keyword>
<evidence type="ECO:0000313" key="8">
    <source>
        <dbReference type="EMBL" id="KAB0677523.1"/>
    </source>
</evidence>
<dbReference type="InterPro" id="IPR016215">
    <property type="entry name" value="NTA_MOA"/>
</dbReference>
<dbReference type="InterPro" id="IPR036661">
    <property type="entry name" value="Luciferase-like_sf"/>
</dbReference>
<evidence type="ECO:0000313" key="9">
    <source>
        <dbReference type="Proteomes" id="UP000432089"/>
    </source>
</evidence>
<dbReference type="Proteomes" id="UP000432089">
    <property type="component" value="Unassembled WGS sequence"/>
</dbReference>
<dbReference type="Gene3D" id="3.20.20.30">
    <property type="entry name" value="Luciferase-like domain"/>
    <property type="match status" value="1"/>
</dbReference>
<feature type="binding site" evidence="6">
    <location>
        <position position="93"/>
    </location>
    <ligand>
        <name>FMN</name>
        <dbReference type="ChEBI" id="CHEBI:58210"/>
    </ligand>
</feature>
<dbReference type="CDD" id="cd01095">
    <property type="entry name" value="Nitrilotriacetate_monoxgenase"/>
    <property type="match status" value="1"/>
</dbReference>
<evidence type="ECO:0000256" key="5">
    <source>
        <dbReference type="ARBA" id="ARBA00033748"/>
    </source>
</evidence>
<keyword evidence="4" id="KW-0503">Monooxygenase</keyword>
<feature type="binding site" evidence="6">
    <location>
        <position position="218"/>
    </location>
    <ligand>
        <name>FMN</name>
        <dbReference type="ChEBI" id="CHEBI:58210"/>
    </ligand>
</feature>
<dbReference type="EMBL" id="VZDO01000016">
    <property type="protein sequence ID" value="KAB0677523.1"/>
    <property type="molecule type" value="Genomic_DNA"/>
</dbReference>
<dbReference type="PIRSF" id="PIRSF000337">
    <property type="entry name" value="NTA_MOA"/>
    <property type="match status" value="1"/>
</dbReference>
<evidence type="ECO:0000256" key="3">
    <source>
        <dbReference type="ARBA" id="ARBA00023002"/>
    </source>
</evidence>
<comment type="similarity">
    <text evidence="5">Belongs to the NtaA/SnaA/DszA monooxygenase family.</text>
</comment>
<protein>
    <submittedName>
        <fullName evidence="8">LLM class flavin-dependent oxidoreductase</fullName>
    </submittedName>
</protein>
<evidence type="ECO:0000256" key="6">
    <source>
        <dbReference type="PIRSR" id="PIRSR000337-1"/>
    </source>
</evidence>
<dbReference type="PANTHER" id="PTHR30011">
    <property type="entry name" value="ALKANESULFONATE MONOOXYGENASE-RELATED"/>
    <property type="match status" value="1"/>
</dbReference>
<evidence type="ECO:0000259" key="7">
    <source>
        <dbReference type="Pfam" id="PF00296"/>
    </source>
</evidence>
<dbReference type="GO" id="GO:0004497">
    <property type="term" value="F:monooxygenase activity"/>
    <property type="evidence" value="ECO:0007669"/>
    <property type="project" value="UniProtKB-KW"/>
</dbReference>
<dbReference type="InterPro" id="IPR011251">
    <property type="entry name" value="Luciferase-like_dom"/>
</dbReference>
<evidence type="ECO:0000256" key="2">
    <source>
        <dbReference type="ARBA" id="ARBA00022643"/>
    </source>
</evidence>
<keyword evidence="3" id="KW-0560">Oxidoreductase</keyword>
<gene>
    <name evidence="8" type="ORF">F6X38_17770</name>
</gene>
<keyword evidence="2 6" id="KW-0288">FMN</keyword>
<dbReference type="Pfam" id="PF00296">
    <property type="entry name" value="Bac_luciferase"/>
    <property type="match status" value="1"/>
</dbReference>
<dbReference type="PANTHER" id="PTHR30011:SF16">
    <property type="entry name" value="C2H2 FINGER DOMAIN TRANSCRIPTION FACTOR (EUROFUNG)-RELATED"/>
    <property type="match status" value="1"/>
</dbReference>
<dbReference type="SUPFAM" id="SSF51679">
    <property type="entry name" value="Bacterial luciferase-like"/>
    <property type="match status" value="1"/>
</dbReference>
<name>A0A7V7PLS5_9HYPH</name>